<evidence type="ECO:0000259" key="1">
    <source>
        <dbReference type="Pfam" id="PF00651"/>
    </source>
</evidence>
<dbReference type="InterPro" id="IPR000210">
    <property type="entry name" value="BTB/POZ_dom"/>
</dbReference>
<dbReference type="RefSeq" id="XP_505778.1">
    <property type="nucleotide sequence ID" value="XM_505778.1"/>
</dbReference>
<dbReference type="Gene3D" id="3.30.710.10">
    <property type="entry name" value="Potassium Channel Kv1.1, Chain A"/>
    <property type="match status" value="1"/>
</dbReference>
<evidence type="ECO:0000313" key="3">
    <source>
        <dbReference type="EMBL" id="RDW23597.1"/>
    </source>
</evidence>
<proteinExistence type="predicted"/>
<reference evidence="2 4" key="1">
    <citation type="journal article" date="2016" name="PLoS ONE">
        <title>Sequence Assembly of Yarrowia lipolytica Strain W29/CLIB89 Shows Transposable Element Diversity.</title>
        <authorList>
            <person name="Magnan C."/>
            <person name="Yu J."/>
            <person name="Chang I."/>
            <person name="Jahn E."/>
            <person name="Kanomata Y."/>
            <person name="Wu J."/>
            <person name="Zeller M."/>
            <person name="Oakes M."/>
            <person name="Baldi P."/>
            <person name="Sandmeyer S."/>
        </authorList>
    </citation>
    <scope>NUCLEOTIDE SEQUENCE [LARGE SCALE GENOMIC DNA]</scope>
    <source>
        <strain evidence="2">CLIB89</strain>
        <strain evidence="4">CLIB89(W29)</strain>
    </source>
</reference>
<dbReference type="EMBL" id="KZ859074">
    <property type="protein sequence ID" value="RDW23597.1"/>
    <property type="molecule type" value="Genomic_DNA"/>
</dbReference>
<evidence type="ECO:0000313" key="4">
    <source>
        <dbReference type="Proteomes" id="UP000182444"/>
    </source>
</evidence>
<dbReference type="Proteomes" id="UP000182444">
    <property type="component" value="Chromosome 1F"/>
</dbReference>
<evidence type="ECO:0000313" key="2">
    <source>
        <dbReference type="EMBL" id="AOW07597.1"/>
    </source>
</evidence>
<name>A0A1D8NPN9_YARLL</name>
<dbReference type="OrthoDB" id="4078502at2759"/>
<dbReference type="GeneID" id="2908783"/>
<feature type="domain" description="BTB" evidence="1">
    <location>
        <begin position="171"/>
        <end position="264"/>
    </location>
</feature>
<gene>
    <name evidence="3" type="ORF">B0I71DRAFT_10905</name>
    <name evidence="2" type="ORF">YALI1_F30431g</name>
</gene>
<dbReference type="EMBL" id="CP017558">
    <property type="protein sequence ID" value="AOW07597.1"/>
    <property type="molecule type" value="Genomic_DNA"/>
</dbReference>
<reference evidence="3 5" key="2">
    <citation type="submission" date="2018-07" db="EMBL/GenBank/DDBJ databases">
        <title>Draft Genome Assemblies for Five Robust Yarrowia lipolytica Strains Exhibiting High Lipid Production and Pentose Sugar Utilization and Sugar Alcohol Secretion from Undetoxified Lignocellulosic Biomass Hydrolysates.</title>
        <authorList>
            <consortium name="DOE Joint Genome Institute"/>
            <person name="Walker C."/>
            <person name="Ryu S."/>
            <person name="Na H."/>
            <person name="Zane M."/>
            <person name="LaButti K."/>
            <person name="Lipzen A."/>
            <person name="Haridas S."/>
            <person name="Barry K."/>
            <person name="Grigoriev I.V."/>
            <person name="Quarterman J."/>
            <person name="Slininger P."/>
            <person name="Dien B."/>
            <person name="Trinh C.T."/>
        </authorList>
    </citation>
    <scope>NUCLEOTIDE SEQUENCE [LARGE SCALE GENOMIC DNA]</scope>
    <source>
        <strain evidence="3 5">YB392</strain>
    </source>
</reference>
<dbReference type="AlphaFoldDB" id="A0A1D8NPN9"/>
<protein>
    <recommendedName>
        <fullName evidence="1">BTB domain-containing protein</fullName>
    </recommendedName>
</protein>
<dbReference type="Pfam" id="PF00651">
    <property type="entry name" value="BTB"/>
    <property type="match status" value="1"/>
</dbReference>
<accession>A0A1D8NPN9</accession>
<dbReference type="InterPro" id="IPR011333">
    <property type="entry name" value="SKP1/BTB/POZ_sf"/>
</dbReference>
<dbReference type="VEuPathDB" id="FungiDB:YALI1_F30431g"/>
<evidence type="ECO:0000313" key="5">
    <source>
        <dbReference type="Proteomes" id="UP000256601"/>
    </source>
</evidence>
<organism evidence="2 4">
    <name type="scientific">Yarrowia lipolytica</name>
    <name type="common">Candida lipolytica</name>
    <dbReference type="NCBI Taxonomy" id="4952"/>
    <lineage>
        <taxon>Eukaryota</taxon>
        <taxon>Fungi</taxon>
        <taxon>Dikarya</taxon>
        <taxon>Ascomycota</taxon>
        <taxon>Saccharomycotina</taxon>
        <taxon>Dipodascomycetes</taxon>
        <taxon>Dipodascales</taxon>
        <taxon>Dipodascales incertae sedis</taxon>
        <taxon>Yarrowia</taxon>
    </lineage>
</organism>
<sequence>MAATLSPASPSAPGLAREIEKLRKTEFTVFINLQPGLMVFIEFFRASITVHVVDEMEGMLYRHKVMFMDVGIDTKVVNEKSTREWTGYDAKALNENTIAIFVYHDVFNLTIEGRGELRPLVVRVGESTDWMGSFMPLFSKILNISDQMAKTKPESTPAKGFRLLHRVPESTNYMIVCSDGVTIPVHSLVLKSVWPYFAKLTSSEPAKIKEGAWAMPYGSTWVFPLIKYCYGDLETMNFEEATGALILAQRYDLPELSQIVQRHILGSPLNIETCLLGWKRAFEGNNSVVRMYCARHYYQNMNQLAISNTYAELTKEELIQLGIDAGESLKQIERK</sequence>
<dbReference type="SUPFAM" id="SSF54695">
    <property type="entry name" value="POZ domain"/>
    <property type="match status" value="1"/>
</dbReference>
<dbReference type="Proteomes" id="UP000256601">
    <property type="component" value="Unassembled WGS sequence"/>
</dbReference>
<dbReference type="VEuPathDB" id="FungiDB:YALI0_F23199g"/>
<dbReference type="KEGG" id="yli:2908783"/>